<evidence type="ECO:0000313" key="4">
    <source>
        <dbReference type="EMBL" id="GAA2083803.1"/>
    </source>
</evidence>
<dbReference type="SFLD" id="SFLDG01017">
    <property type="entry name" value="Polyprenyl_Transferase_Like"/>
    <property type="match status" value="1"/>
</dbReference>
<keyword evidence="5" id="KW-1185">Reference proteome</keyword>
<protein>
    <submittedName>
        <fullName evidence="4">Family 2 encapsulin nanocompartment cargo protein polyprenyl transferase</fullName>
    </submittedName>
</protein>
<sequence>MSPAGTAEEAVGPEEAWELLERARMLTEPALRKAVARLPEPVRPLAAYHFGWRDADGDPAEGGWGKGVRGALALASARAVGGTAEQAVAAAAGVELVHNFSLLHDDLMDRDATRRGRPAVWARFGEGPAVLTGDALLVLAMEALADEPGAVAELCEALLVLVGGQGADLEFETRGDVRLDECLRMAAGKTAPLLSAACALGALAAGAAPERTAALRRFGHHLGVAFQLTDDLLGIWGRSARSGKPVGADLRHRKKSPPVVAALASGTPAGRELAELYLRGTGPLDDAGVRTAAELVERAGGRAWAEKEAARQRAEALAALDAGAPAPEGARALASLAGLITAGRER</sequence>
<dbReference type="GO" id="GO:0016740">
    <property type="term" value="F:transferase activity"/>
    <property type="evidence" value="ECO:0007669"/>
    <property type="project" value="UniProtKB-KW"/>
</dbReference>
<dbReference type="InterPro" id="IPR033749">
    <property type="entry name" value="Polyprenyl_synt_CS"/>
</dbReference>
<gene>
    <name evidence="4" type="ORF">GCM10009801_44490</name>
</gene>
<dbReference type="SUPFAM" id="SSF48576">
    <property type="entry name" value="Terpenoid synthases"/>
    <property type="match status" value="1"/>
</dbReference>
<dbReference type="PANTHER" id="PTHR12001">
    <property type="entry name" value="GERANYLGERANYL PYROPHOSPHATE SYNTHASE"/>
    <property type="match status" value="1"/>
</dbReference>
<evidence type="ECO:0000256" key="2">
    <source>
        <dbReference type="ARBA" id="ARBA00022842"/>
    </source>
</evidence>
<keyword evidence="3 4" id="KW-0808">Transferase</keyword>
<proteinExistence type="inferred from homology"/>
<dbReference type="PROSITE" id="PS00444">
    <property type="entry name" value="POLYPRENYL_SYNTHASE_2"/>
    <property type="match status" value="1"/>
</dbReference>
<organism evidence="4 5">
    <name type="scientific">Streptomyces albiaxialis</name>
    <dbReference type="NCBI Taxonomy" id="329523"/>
    <lineage>
        <taxon>Bacteria</taxon>
        <taxon>Bacillati</taxon>
        <taxon>Actinomycetota</taxon>
        <taxon>Actinomycetes</taxon>
        <taxon>Kitasatosporales</taxon>
        <taxon>Streptomycetaceae</taxon>
        <taxon>Streptomyces</taxon>
    </lineage>
</organism>
<evidence type="ECO:0000256" key="3">
    <source>
        <dbReference type="RuleBase" id="RU004466"/>
    </source>
</evidence>
<dbReference type="Pfam" id="PF00348">
    <property type="entry name" value="polyprenyl_synt"/>
    <property type="match status" value="1"/>
</dbReference>
<dbReference type="Gene3D" id="1.10.600.10">
    <property type="entry name" value="Farnesyl Diphosphate Synthase"/>
    <property type="match status" value="1"/>
</dbReference>
<dbReference type="InterPro" id="IPR000092">
    <property type="entry name" value="Polyprenyl_synt"/>
</dbReference>
<evidence type="ECO:0000313" key="5">
    <source>
        <dbReference type="Proteomes" id="UP001500016"/>
    </source>
</evidence>
<dbReference type="PROSITE" id="PS00723">
    <property type="entry name" value="POLYPRENYL_SYNTHASE_1"/>
    <property type="match status" value="1"/>
</dbReference>
<dbReference type="PANTHER" id="PTHR12001:SF86">
    <property type="entry name" value="GERANYLGERANYL DIPHOSPHATE SYNTHASE"/>
    <property type="match status" value="1"/>
</dbReference>
<dbReference type="RefSeq" id="WP_344530839.1">
    <property type="nucleotide sequence ID" value="NZ_BAAAPE010000011.1"/>
</dbReference>
<dbReference type="EMBL" id="BAAAPE010000011">
    <property type="protein sequence ID" value="GAA2083803.1"/>
    <property type="molecule type" value="Genomic_DNA"/>
</dbReference>
<comment type="similarity">
    <text evidence="3">Belongs to the FPP/GGPP synthase family.</text>
</comment>
<keyword evidence="1" id="KW-0479">Metal-binding</keyword>
<dbReference type="CDD" id="cd00685">
    <property type="entry name" value="Trans_IPPS_HT"/>
    <property type="match status" value="1"/>
</dbReference>
<dbReference type="SFLD" id="SFLDS00005">
    <property type="entry name" value="Isoprenoid_Synthase_Type_I"/>
    <property type="match status" value="1"/>
</dbReference>
<name>A0ABN2W716_9ACTN</name>
<dbReference type="Proteomes" id="UP001500016">
    <property type="component" value="Unassembled WGS sequence"/>
</dbReference>
<evidence type="ECO:0000256" key="1">
    <source>
        <dbReference type="ARBA" id="ARBA00022723"/>
    </source>
</evidence>
<keyword evidence="2" id="KW-0460">Magnesium</keyword>
<accession>A0ABN2W716</accession>
<comment type="caution">
    <text evidence="4">The sequence shown here is derived from an EMBL/GenBank/DDBJ whole genome shotgun (WGS) entry which is preliminary data.</text>
</comment>
<dbReference type="InterPro" id="IPR008949">
    <property type="entry name" value="Isoprenoid_synthase_dom_sf"/>
</dbReference>
<reference evidence="4 5" key="1">
    <citation type="journal article" date="2019" name="Int. J. Syst. Evol. Microbiol.">
        <title>The Global Catalogue of Microorganisms (GCM) 10K type strain sequencing project: providing services to taxonomists for standard genome sequencing and annotation.</title>
        <authorList>
            <consortium name="The Broad Institute Genomics Platform"/>
            <consortium name="The Broad Institute Genome Sequencing Center for Infectious Disease"/>
            <person name="Wu L."/>
            <person name="Ma J."/>
        </authorList>
    </citation>
    <scope>NUCLEOTIDE SEQUENCE [LARGE SCALE GENOMIC DNA]</scope>
    <source>
        <strain evidence="4 5">JCM 15478</strain>
    </source>
</reference>